<keyword evidence="7" id="KW-0067">ATP-binding</keyword>
<dbReference type="GO" id="GO:0005524">
    <property type="term" value="F:ATP binding"/>
    <property type="evidence" value="ECO:0007669"/>
    <property type="project" value="UniProtKB-KW"/>
</dbReference>
<evidence type="ECO:0000256" key="3">
    <source>
        <dbReference type="ARBA" id="ARBA00013253"/>
    </source>
</evidence>
<comment type="caution">
    <text evidence="10">The sequence shown here is derived from an EMBL/GenBank/DDBJ whole genome shotgun (WGS) entry which is preliminary data.</text>
</comment>
<keyword evidence="4 10" id="KW-0808">Transferase</keyword>
<reference evidence="10 11" key="1">
    <citation type="submission" date="2020-08" db="EMBL/GenBank/DDBJ databases">
        <title>Genomic Encyclopedia of Type Strains, Phase III (KMG-III): the genomes of soil and plant-associated and newly described type strains.</title>
        <authorList>
            <person name="Whitman W."/>
        </authorList>
    </citation>
    <scope>NUCLEOTIDE SEQUENCE [LARGE SCALE GENOMIC DNA]</scope>
    <source>
        <strain evidence="10 11">CECT 3303</strain>
    </source>
</reference>
<proteinExistence type="predicted"/>
<dbReference type="GO" id="GO:0003848">
    <property type="term" value="F:2-amino-4-hydroxy-6-hydroxymethyldihydropteridine diphosphokinase activity"/>
    <property type="evidence" value="ECO:0007669"/>
    <property type="project" value="UniProtKB-EC"/>
</dbReference>
<dbReference type="InterPro" id="IPR035907">
    <property type="entry name" value="Hppk_sf"/>
</dbReference>
<accession>A0A841D429</accession>
<dbReference type="PANTHER" id="PTHR43071:SF1">
    <property type="entry name" value="2-AMINO-4-HYDROXY-6-HYDROXYMETHYLDIHYDROPTERIDINE PYROPHOSPHOKINASE"/>
    <property type="match status" value="1"/>
</dbReference>
<dbReference type="SUPFAM" id="SSF55083">
    <property type="entry name" value="6-hydroxymethyl-7,8-dihydropterin pyrophosphokinase, HPPK"/>
    <property type="match status" value="1"/>
</dbReference>
<dbReference type="InterPro" id="IPR000550">
    <property type="entry name" value="Hppk"/>
</dbReference>
<dbReference type="Pfam" id="PF01288">
    <property type="entry name" value="HPPK"/>
    <property type="match status" value="1"/>
</dbReference>
<organism evidence="10 11">
    <name type="scientific">Planomonospora venezuelensis</name>
    <dbReference type="NCBI Taxonomy" id="1999"/>
    <lineage>
        <taxon>Bacteria</taxon>
        <taxon>Bacillati</taxon>
        <taxon>Actinomycetota</taxon>
        <taxon>Actinomycetes</taxon>
        <taxon>Streptosporangiales</taxon>
        <taxon>Streptosporangiaceae</taxon>
        <taxon>Planomonospora</taxon>
    </lineage>
</organism>
<dbReference type="PANTHER" id="PTHR43071">
    <property type="entry name" value="2-AMINO-4-HYDROXY-6-HYDROXYMETHYLDIHYDROPTERIDINE PYROPHOSPHOKINASE"/>
    <property type="match status" value="1"/>
</dbReference>
<gene>
    <name evidence="10" type="ORF">FHS22_002993</name>
</gene>
<dbReference type="GO" id="GO:0016301">
    <property type="term" value="F:kinase activity"/>
    <property type="evidence" value="ECO:0007669"/>
    <property type="project" value="UniProtKB-KW"/>
</dbReference>
<name>A0A841D429_PLAVE</name>
<evidence type="ECO:0000313" key="10">
    <source>
        <dbReference type="EMBL" id="MBB5963713.1"/>
    </source>
</evidence>
<dbReference type="Gene3D" id="3.30.70.560">
    <property type="entry name" value="7,8-Dihydro-6-hydroxymethylpterin-pyrophosphokinase HPPK"/>
    <property type="match status" value="1"/>
</dbReference>
<dbReference type="EC" id="2.7.6.3" evidence="3"/>
<evidence type="ECO:0000256" key="4">
    <source>
        <dbReference type="ARBA" id="ARBA00022679"/>
    </source>
</evidence>
<keyword evidence="6 10" id="KW-0418">Kinase</keyword>
<keyword evidence="5" id="KW-0547">Nucleotide-binding</keyword>
<feature type="domain" description="7,8-dihydro-6-hydroxymethylpterin-pyrophosphokinase" evidence="9">
    <location>
        <begin position="87"/>
        <end position="98"/>
    </location>
</feature>
<evidence type="ECO:0000256" key="8">
    <source>
        <dbReference type="ARBA" id="ARBA00022909"/>
    </source>
</evidence>
<keyword evidence="11" id="KW-1185">Reference proteome</keyword>
<comment type="catalytic activity">
    <reaction evidence="1">
        <text>6-hydroxymethyl-7,8-dihydropterin + ATP = (7,8-dihydropterin-6-yl)methyl diphosphate + AMP + H(+)</text>
        <dbReference type="Rhea" id="RHEA:11412"/>
        <dbReference type="ChEBI" id="CHEBI:15378"/>
        <dbReference type="ChEBI" id="CHEBI:30616"/>
        <dbReference type="ChEBI" id="CHEBI:44841"/>
        <dbReference type="ChEBI" id="CHEBI:72950"/>
        <dbReference type="ChEBI" id="CHEBI:456215"/>
        <dbReference type="EC" id="2.7.6.3"/>
    </reaction>
</comment>
<dbReference type="GO" id="GO:0046656">
    <property type="term" value="P:folic acid biosynthetic process"/>
    <property type="evidence" value="ECO:0007669"/>
    <property type="project" value="UniProtKB-KW"/>
</dbReference>
<evidence type="ECO:0000256" key="7">
    <source>
        <dbReference type="ARBA" id="ARBA00022840"/>
    </source>
</evidence>
<dbReference type="EMBL" id="JACHJJ010000008">
    <property type="protein sequence ID" value="MBB5963713.1"/>
    <property type="molecule type" value="Genomic_DNA"/>
</dbReference>
<dbReference type="CDD" id="cd00483">
    <property type="entry name" value="HPPK"/>
    <property type="match status" value="1"/>
</dbReference>
<sequence>MKAVLALGSNLGDRLGTLQGAIDSLFGAPGLEFVAVSPVYETDPVGGPEQDPYLNAVVVAESSLEPRTLLDRAQGVENAFGRVRAERWGPRTLDVDLIALQDPAGGGTGDGAGADVVSDDPLLTLPHPRAHERAFVLVPWLQADPGATLLGRPVAELLAGLDKGYVRLRADLTLQAPA</sequence>
<evidence type="ECO:0000256" key="6">
    <source>
        <dbReference type="ARBA" id="ARBA00022777"/>
    </source>
</evidence>
<evidence type="ECO:0000313" key="11">
    <source>
        <dbReference type="Proteomes" id="UP000562352"/>
    </source>
</evidence>
<protein>
    <recommendedName>
        <fullName evidence="3">2-amino-4-hydroxy-6-hydroxymethyldihydropteridine diphosphokinase</fullName>
        <ecNumber evidence="3">2.7.6.3</ecNumber>
    </recommendedName>
</protein>
<comment type="pathway">
    <text evidence="2">Cofactor biosynthesis; tetrahydrofolate biosynthesis; 2-amino-4-hydroxy-6-hydroxymethyl-7,8-dihydropteridine diphosphate from 7,8-dihydroneopterin triphosphate: step 4/4.</text>
</comment>
<dbReference type="NCBIfam" id="TIGR01498">
    <property type="entry name" value="folK"/>
    <property type="match status" value="1"/>
</dbReference>
<evidence type="ECO:0000256" key="5">
    <source>
        <dbReference type="ARBA" id="ARBA00022741"/>
    </source>
</evidence>
<dbReference type="Proteomes" id="UP000562352">
    <property type="component" value="Unassembled WGS sequence"/>
</dbReference>
<dbReference type="RefSeq" id="WP_184942029.1">
    <property type="nucleotide sequence ID" value="NZ_BAAAWZ010000001.1"/>
</dbReference>
<evidence type="ECO:0000259" key="9">
    <source>
        <dbReference type="PROSITE" id="PS00794"/>
    </source>
</evidence>
<dbReference type="PROSITE" id="PS00794">
    <property type="entry name" value="HPPK"/>
    <property type="match status" value="1"/>
</dbReference>
<evidence type="ECO:0000256" key="2">
    <source>
        <dbReference type="ARBA" id="ARBA00005051"/>
    </source>
</evidence>
<dbReference type="AlphaFoldDB" id="A0A841D429"/>
<dbReference type="UniPathway" id="UPA00077">
    <property type="reaction ID" value="UER00155"/>
</dbReference>
<evidence type="ECO:0000256" key="1">
    <source>
        <dbReference type="ARBA" id="ARBA00000198"/>
    </source>
</evidence>
<dbReference type="GO" id="GO:0046654">
    <property type="term" value="P:tetrahydrofolate biosynthetic process"/>
    <property type="evidence" value="ECO:0007669"/>
    <property type="project" value="UniProtKB-UniPathway"/>
</dbReference>
<keyword evidence="8" id="KW-0289">Folate biosynthesis</keyword>